<dbReference type="AlphaFoldDB" id="A0A831RWS0"/>
<proteinExistence type="predicted"/>
<organism evidence="1">
    <name type="scientific">Thiolapillus brandeum</name>
    <dbReference type="NCBI Taxonomy" id="1076588"/>
    <lineage>
        <taxon>Bacteria</taxon>
        <taxon>Pseudomonadati</taxon>
        <taxon>Pseudomonadota</taxon>
        <taxon>Gammaproteobacteria</taxon>
        <taxon>Chromatiales</taxon>
        <taxon>Sedimenticolaceae</taxon>
        <taxon>Thiolapillus</taxon>
    </lineage>
</organism>
<comment type="caution">
    <text evidence="1">The sequence shown here is derived from an EMBL/GenBank/DDBJ whole genome shotgun (WGS) entry which is preliminary data.</text>
</comment>
<protein>
    <submittedName>
        <fullName evidence="1">Uncharacterized protein</fullName>
    </submittedName>
</protein>
<name>A0A831RWS0_9GAMM</name>
<dbReference type="EMBL" id="DRLF01000401">
    <property type="protein sequence ID" value="HEC07507.1"/>
    <property type="molecule type" value="Genomic_DNA"/>
</dbReference>
<reference evidence="1" key="1">
    <citation type="journal article" date="2020" name="mSystems">
        <title>Genome- and Community-Level Interaction Insights into Carbon Utilization and Element Cycling Functions of Hydrothermarchaeota in Hydrothermal Sediment.</title>
        <authorList>
            <person name="Zhou Z."/>
            <person name="Liu Y."/>
            <person name="Xu W."/>
            <person name="Pan J."/>
            <person name="Luo Z.H."/>
            <person name="Li M."/>
        </authorList>
    </citation>
    <scope>NUCLEOTIDE SEQUENCE [LARGE SCALE GENOMIC DNA]</scope>
    <source>
        <strain evidence="1">HyVt-458</strain>
    </source>
</reference>
<accession>A0A831RWS0</accession>
<evidence type="ECO:0000313" key="1">
    <source>
        <dbReference type="EMBL" id="HEC07507.1"/>
    </source>
</evidence>
<sequence>MKIIEDILADAQTLRDELALQIKLGTAEAKDEFEKLEPHLNKLKQKTSEIAEAAGDTAKELAIAAELGIKADSADDVKTALKLAAEELKEGFEKIRKTL</sequence>
<gene>
    <name evidence="1" type="ORF">ENJ12_11670</name>
</gene>
<dbReference type="Proteomes" id="UP000886339">
    <property type="component" value="Unassembled WGS sequence"/>
</dbReference>